<evidence type="ECO:0000256" key="5">
    <source>
        <dbReference type="SAM" id="Phobius"/>
    </source>
</evidence>
<evidence type="ECO:0000313" key="6">
    <source>
        <dbReference type="EMBL" id="MBB6181066.1"/>
    </source>
</evidence>
<feature type="transmembrane region" description="Helical" evidence="5">
    <location>
        <begin position="68"/>
        <end position="96"/>
    </location>
</feature>
<keyword evidence="2 5" id="KW-0812">Transmembrane</keyword>
<comment type="subcellular location">
    <subcellularLocation>
        <location evidence="1">Membrane</location>
    </subcellularLocation>
</comment>
<gene>
    <name evidence="6" type="ORF">HNQ75_003051</name>
</gene>
<evidence type="ECO:0000256" key="4">
    <source>
        <dbReference type="ARBA" id="ARBA00023136"/>
    </source>
</evidence>
<feature type="transmembrane region" description="Helical" evidence="5">
    <location>
        <begin position="117"/>
        <end position="138"/>
    </location>
</feature>
<protein>
    <recommendedName>
        <fullName evidence="8">MAPEG family protein</fullName>
    </recommendedName>
</protein>
<keyword evidence="3 5" id="KW-1133">Transmembrane helix</keyword>
<reference evidence="6 7" key="1">
    <citation type="submission" date="2020-08" db="EMBL/GenBank/DDBJ databases">
        <title>Genomic Encyclopedia of Type Strains, Phase IV (KMG-IV): sequencing the most valuable type-strain genomes for metagenomic binning, comparative biology and taxonomic classification.</title>
        <authorList>
            <person name="Goeker M."/>
        </authorList>
    </citation>
    <scope>NUCLEOTIDE SEQUENCE [LARGE SCALE GENOMIC DNA]</scope>
    <source>
        <strain evidence="6 7">DSM 102134</strain>
    </source>
</reference>
<evidence type="ECO:0000256" key="3">
    <source>
        <dbReference type="ARBA" id="ARBA00022989"/>
    </source>
</evidence>
<dbReference type="InterPro" id="IPR001129">
    <property type="entry name" value="Membr-assoc_MAPEG"/>
</dbReference>
<dbReference type="AlphaFoldDB" id="A0A7W9Z0T3"/>
<dbReference type="Proteomes" id="UP000535501">
    <property type="component" value="Unassembled WGS sequence"/>
</dbReference>
<comment type="caution">
    <text evidence="6">The sequence shown here is derived from an EMBL/GenBank/DDBJ whole genome shotgun (WGS) entry which is preliminary data.</text>
</comment>
<dbReference type="RefSeq" id="WP_077548207.1">
    <property type="nucleotide sequence ID" value="NZ_JACHEJ010000008.1"/>
</dbReference>
<evidence type="ECO:0008006" key="8">
    <source>
        <dbReference type="Google" id="ProtNLM"/>
    </source>
</evidence>
<dbReference type="Pfam" id="PF01124">
    <property type="entry name" value="MAPEG"/>
    <property type="match status" value="1"/>
</dbReference>
<organism evidence="6 7">
    <name type="scientific">Pseudorhizobium flavum</name>
    <dbReference type="NCBI Taxonomy" id="1335061"/>
    <lineage>
        <taxon>Bacteria</taxon>
        <taxon>Pseudomonadati</taxon>
        <taxon>Pseudomonadota</taxon>
        <taxon>Alphaproteobacteria</taxon>
        <taxon>Hyphomicrobiales</taxon>
        <taxon>Rhizobiaceae</taxon>
        <taxon>Rhizobium/Agrobacterium group</taxon>
        <taxon>Pseudorhizobium</taxon>
    </lineage>
</organism>
<proteinExistence type="predicted"/>
<keyword evidence="4 5" id="KW-0472">Membrane</keyword>
<dbReference type="Gene3D" id="1.20.120.550">
    <property type="entry name" value="Membrane associated eicosanoid/glutathione metabolism-like domain"/>
    <property type="match status" value="1"/>
</dbReference>
<name>A0A7W9Z0T3_9HYPH</name>
<evidence type="ECO:0000256" key="2">
    <source>
        <dbReference type="ARBA" id="ARBA00022692"/>
    </source>
</evidence>
<dbReference type="EMBL" id="JACHEJ010000008">
    <property type="protein sequence ID" value="MBB6181066.1"/>
    <property type="molecule type" value="Genomic_DNA"/>
</dbReference>
<sequence>MTFSTMMIWPMIAHAVLVFGLYFLLSNRRIGAVRAGTAKAEQFKENRDEPAESLLIHNNIKNQFELPVLFHAVCLALYVTTADNVVTALLAWAFVLSRYVHAYVHITSNRLRHRRPIWITGFFILILLWLWLAVWLALS</sequence>
<evidence type="ECO:0000313" key="7">
    <source>
        <dbReference type="Proteomes" id="UP000535501"/>
    </source>
</evidence>
<dbReference type="GO" id="GO:0016020">
    <property type="term" value="C:membrane"/>
    <property type="evidence" value="ECO:0007669"/>
    <property type="project" value="UniProtKB-SubCell"/>
</dbReference>
<dbReference type="InterPro" id="IPR023352">
    <property type="entry name" value="MAPEG-like_dom_sf"/>
</dbReference>
<dbReference type="SUPFAM" id="SSF161084">
    <property type="entry name" value="MAPEG domain-like"/>
    <property type="match status" value="1"/>
</dbReference>
<accession>A0A7W9Z0T3</accession>
<keyword evidence="7" id="KW-1185">Reference proteome</keyword>
<evidence type="ECO:0000256" key="1">
    <source>
        <dbReference type="ARBA" id="ARBA00004370"/>
    </source>
</evidence>